<dbReference type="Gene3D" id="3.30.2010.20">
    <property type="match status" value="1"/>
</dbReference>
<dbReference type="KEGG" id="crf:FRC0190_00682"/>
<gene>
    <name evidence="2" type="ORF">FRC0190_00682</name>
    <name evidence="1" type="ORF">P8T80_03885</name>
</gene>
<dbReference type="InterPro" id="IPR038555">
    <property type="entry name" value="Zincin_1_sf"/>
</dbReference>
<evidence type="ECO:0000313" key="3">
    <source>
        <dbReference type="Proteomes" id="UP000423525"/>
    </source>
</evidence>
<keyword evidence="4" id="KW-1185">Reference proteome</keyword>
<proteinExistence type="predicted"/>
<dbReference type="Proteomes" id="UP001265983">
    <property type="component" value="Unassembled WGS sequence"/>
</dbReference>
<sequence>MTQRLHRDRHDRGVRGPLFSSALPRYRSRRQRFDATVLEAYAPLQQRYAAQLTRLDIAVDTVPRMRLGFDPALMPDEVVADGPVPLGRVIPAGVDSSGHPTRARLVLFRMAIEQRVVSAQERRELVTTVLTALVANYLNISPVDIDPNFQW</sequence>
<name>A0A6I8M9Z4_9CORY</name>
<evidence type="ECO:0000313" key="2">
    <source>
        <dbReference type="EMBL" id="VZH84671.1"/>
    </source>
</evidence>
<dbReference type="CDD" id="cd12954">
    <property type="entry name" value="MMP_TTHA0227_like_1"/>
    <property type="match status" value="1"/>
</dbReference>
<protein>
    <submittedName>
        <fullName evidence="2">Metallopeptidase family protein</fullName>
    </submittedName>
</protein>
<dbReference type="Proteomes" id="UP000423525">
    <property type="component" value="Chromosome"/>
</dbReference>
<organism evidence="2 3">
    <name type="scientific">Corynebacterium rouxii</name>
    <dbReference type="NCBI Taxonomy" id="2719119"/>
    <lineage>
        <taxon>Bacteria</taxon>
        <taxon>Bacillati</taxon>
        <taxon>Actinomycetota</taxon>
        <taxon>Actinomycetes</taxon>
        <taxon>Mycobacteriales</taxon>
        <taxon>Corynebacteriaceae</taxon>
        <taxon>Corynebacterium</taxon>
    </lineage>
</organism>
<dbReference type="EMBL" id="LR738855">
    <property type="protein sequence ID" value="VZH84671.1"/>
    <property type="molecule type" value="Genomic_DNA"/>
</dbReference>
<dbReference type="SUPFAM" id="SSF55486">
    <property type="entry name" value="Metalloproteases ('zincins'), catalytic domain"/>
    <property type="match status" value="1"/>
</dbReference>
<evidence type="ECO:0000313" key="4">
    <source>
        <dbReference type="Proteomes" id="UP001265983"/>
    </source>
</evidence>
<dbReference type="EMBL" id="JARUHM010000008">
    <property type="protein sequence ID" value="MDT9410528.1"/>
    <property type="molecule type" value="Genomic_DNA"/>
</dbReference>
<reference evidence="1 4" key="2">
    <citation type="submission" date="2023-03" db="EMBL/GenBank/DDBJ databases">
        <title>Whole genome sequence of the first Corynebacterium rouxii strains isolated in Brazil: a recent member of Corynebacterium diphtheriae complex.</title>
        <authorList>
            <person name="Vieira V."/>
            <person name="Ramos J.N."/>
            <person name="Araujo M.R.B."/>
            <person name="Baio P.V."/>
            <person name="Sant'Anna L.O."/>
            <person name="Veras J.F.C."/>
            <person name="Vieira E.M.D."/>
            <person name="Sousa M.A.B."/>
            <person name="Camargo C.H."/>
            <person name="Sacchi C.T."/>
            <person name="Campos K.R."/>
            <person name="Santos M.B.N."/>
            <person name="Bokermann S."/>
            <person name="Alvim L.B."/>
            <person name="Santos L.S."/>
            <person name="Mattos-Guaraldi A.L."/>
        </authorList>
    </citation>
    <scope>NUCLEOTIDE SEQUENCE [LARGE SCALE GENOMIC DNA]</scope>
    <source>
        <strain evidence="1 4">70862</strain>
    </source>
</reference>
<accession>A0A6I8M9Z4</accession>
<dbReference type="RefSeq" id="WP_155871920.1">
    <property type="nucleotide sequence ID" value="NZ_CP168248.1"/>
</dbReference>
<dbReference type="AlphaFoldDB" id="A0A6I8M9Z4"/>
<reference evidence="2 3" key="1">
    <citation type="submission" date="2019-11" db="EMBL/GenBank/DDBJ databases">
        <authorList>
            <person name="Brisse S."/>
        </authorList>
    </citation>
    <scope>NUCLEOTIDE SEQUENCE [LARGE SCALE GENOMIC DNA]</scope>
    <source>
        <strain evidence="2">FRC0190</strain>
    </source>
</reference>
<evidence type="ECO:0000313" key="1">
    <source>
        <dbReference type="EMBL" id="MDT9410528.1"/>
    </source>
</evidence>